<dbReference type="InterPro" id="IPR003615">
    <property type="entry name" value="HNH_nuc"/>
</dbReference>
<organism evidence="2 3">
    <name type="scientific">Streptomyces lavendofoliae</name>
    <dbReference type="NCBI Taxonomy" id="67314"/>
    <lineage>
        <taxon>Bacteria</taxon>
        <taxon>Bacillati</taxon>
        <taxon>Actinomycetota</taxon>
        <taxon>Actinomycetes</taxon>
        <taxon>Kitasatosporales</taxon>
        <taxon>Streptomycetaceae</taxon>
        <taxon>Streptomyces</taxon>
    </lineage>
</organism>
<evidence type="ECO:0000313" key="2">
    <source>
        <dbReference type="EMBL" id="GGU31575.1"/>
    </source>
</evidence>
<dbReference type="AlphaFoldDB" id="A0A918HWR0"/>
<keyword evidence="3" id="KW-1185">Reference proteome</keyword>
<dbReference type="Proteomes" id="UP000636661">
    <property type="component" value="Unassembled WGS sequence"/>
</dbReference>
<dbReference type="RefSeq" id="WP_229890795.1">
    <property type="nucleotide sequence ID" value="NZ_BMTP01000004.1"/>
</dbReference>
<feature type="domain" description="HNH nuclease" evidence="1">
    <location>
        <begin position="210"/>
        <end position="259"/>
    </location>
</feature>
<evidence type="ECO:0000259" key="1">
    <source>
        <dbReference type="Pfam" id="PF13391"/>
    </source>
</evidence>
<comment type="caution">
    <text evidence="2">The sequence shown here is derived from an EMBL/GenBank/DDBJ whole genome shotgun (WGS) entry which is preliminary data.</text>
</comment>
<name>A0A918HWR0_9ACTN</name>
<accession>A0A918HWR0</accession>
<reference evidence="2" key="1">
    <citation type="journal article" date="2014" name="Int. J. Syst. Evol. Microbiol.">
        <title>Complete genome sequence of Corynebacterium casei LMG S-19264T (=DSM 44701T), isolated from a smear-ripened cheese.</title>
        <authorList>
            <consortium name="US DOE Joint Genome Institute (JGI-PGF)"/>
            <person name="Walter F."/>
            <person name="Albersmeier A."/>
            <person name="Kalinowski J."/>
            <person name="Ruckert C."/>
        </authorList>
    </citation>
    <scope>NUCLEOTIDE SEQUENCE</scope>
    <source>
        <strain evidence="2">JCM 4391</strain>
    </source>
</reference>
<reference evidence="2" key="2">
    <citation type="submission" date="2020-09" db="EMBL/GenBank/DDBJ databases">
        <authorList>
            <person name="Sun Q."/>
            <person name="Ohkuma M."/>
        </authorList>
    </citation>
    <scope>NUCLEOTIDE SEQUENCE</scope>
    <source>
        <strain evidence="2">JCM 4391</strain>
    </source>
</reference>
<gene>
    <name evidence="2" type="ORF">GCM10010274_17980</name>
</gene>
<sequence length="325" mass="35899">MTAWLVLAKAGSKRISEGYDDSPATHYSWDSTVPNHATLKVGDVIALWDSVELLGLSVIEAIEVGQGEKETPYCVKCGKADVAERKKKLPRFVCWNQNCKHEDDKAGWKTKKVTTYRSQHEAGWVDARGTLTAPELRALCVQQASQNSLRELRWDDFHHALTHGGVPLPLRVVDTARQVIAEGHGTATIRVRKGQPAFRKHLLEVFGEVCAFTGPAPVQALEAAHLYSYAANGKHHKGGGLLLRRDLHRLFDLGLIAVNPKTKTLHLADELKTYPDYAKLDGAPLTVSVTADHTKWLTKHWYMHRSNLSVTVIPGQTGAAETVIA</sequence>
<protein>
    <recommendedName>
        <fullName evidence="1">HNH nuclease domain-containing protein</fullName>
    </recommendedName>
</protein>
<dbReference type="EMBL" id="BMTP01000004">
    <property type="protein sequence ID" value="GGU31575.1"/>
    <property type="molecule type" value="Genomic_DNA"/>
</dbReference>
<dbReference type="Pfam" id="PF13391">
    <property type="entry name" value="HNH_2"/>
    <property type="match status" value="1"/>
</dbReference>
<proteinExistence type="predicted"/>
<evidence type="ECO:0000313" key="3">
    <source>
        <dbReference type="Proteomes" id="UP000636661"/>
    </source>
</evidence>